<gene>
    <name evidence="2" type="ORF">GONAM_54_00740</name>
</gene>
<organism evidence="2 3">
    <name type="scientific">Gordonia namibiensis NBRC 108229</name>
    <dbReference type="NCBI Taxonomy" id="1208314"/>
    <lineage>
        <taxon>Bacteria</taxon>
        <taxon>Bacillati</taxon>
        <taxon>Actinomycetota</taxon>
        <taxon>Actinomycetes</taxon>
        <taxon>Mycobacteriales</taxon>
        <taxon>Gordoniaceae</taxon>
        <taxon>Gordonia</taxon>
    </lineage>
</organism>
<evidence type="ECO:0000313" key="3">
    <source>
        <dbReference type="Proteomes" id="UP000035058"/>
    </source>
</evidence>
<dbReference type="InterPro" id="IPR016181">
    <property type="entry name" value="Acyl_CoA_acyltransferase"/>
</dbReference>
<dbReference type="PANTHER" id="PTHR43610:SF1">
    <property type="entry name" value="N-ACETYLTRANSFERASE DOMAIN-CONTAINING PROTEIN"/>
    <property type="match status" value="1"/>
</dbReference>
<dbReference type="AlphaFoldDB" id="K6X8Q2"/>
<accession>K6X8Q2</accession>
<dbReference type="Pfam" id="PF13302">
    <property type="entry name" value="Acetyltransf_3"/>
    <property type="match status" value="1"/>
</dbReference>
<dbReference type="GO" id="GO:0016747">
    <property type="term" value="F:acyltransferase activity, transferring groups other than amino-acyl groups"/>
    <property type="evidence" value="ECO:0007669"/>
    <property type="project" value="InterPro"/>
</dbReference>
<protein>
    <recommendedName>
        <fullName evidence="1">N-acetyltransferase domain-containing protein</fullName>
    </recommendedName>
</protein>
<dbReference type="PANTHER" id="PTHR43610">
    <property type="entry name" value="BLL6696 PROTEIN"/>
    <property type="match status" value="1"/>
</dbReference>
<name>K6X8Q2_9ACTN</name>
<sequence length="189" mass="20858">MGSGPLVGERVTLRPLTVDDAPALARVVGDPDRFRWSPGVPVDLASAHRYIDAANADPDARVAFAVVDNVDGQVVGSTSFYEIDHAHRSACIGYTFYAERVQGTTVNPTAKFLLLRHAFEDCGAVRITWHTHEHNARSRAAIEKLGARFEGLLRKHRQFGDGWRTTALYAMTDDDWPAAKAELLQRMSA</sequence>
<proteinExistence type="predicted"/>
<dbReference type="EMBL" id="BAHE01000054">
    <property type="protein sequence ID" value="GAC02447.1"/>
    <property type="molecule type" value="Genomic_DNA"/>
</dbReference>
<dbReference type="Gene3D" id="3.40.630.30">
    <property type="match status" value="1"/>
</dbReference>
<dbReference type="Proteomes" id="UP000035058">
    <property type="component" value="Unassembled WGS sequence"/>
</dbReference>
<comment type="caution">
    <text evidence="2">The sequence shown here is derived from an EMBL/GenBank/DDBJ whole genome shotgun (WGS) entry which is preliminary data.</text>
</comment>
<feature type="domain" description="N-acetyltransferase" evidence="1">
    <location>
        <begin position="11"/>
        <end position="174"/>
    </location>
</feature>
<reference evidence="2 3" key="1">
    <citation type="submission" date="2012-08" db="EMBL/GenBank/DDBJ databases">
        <title>Whole genome shotgun sequence of Gordonia namibiensis NBRC 108229.</title>
        <authorList>
            <person name="Isaki-Nakamura S."/>
            <person name="Hosoyama A."/>
            <person name="Tsuchikane K."/>
            <person name="Katsumata H."/>
            <person name="Baba S."/>
            <person name="Yamazaki S."/>
            <person name="Fujita N."/>
        </authorList>
    </citation>
    <scope>NUCLEOTIDE SEQUENCE [LARGE SCALE GENOMIC DNA]</scope>
    <source>
        <strain evidence="2 3">NBRC 108229</strain>
    </source>
</reference>
<dbReference type="SUPFAM" id="SSF55729">
    <property type="entry name" value="Acyl-CoA N-acyltransferases (Nat)"/>
    <property type="match status" value="1"/>
</dbReference>
<keyword evidence="3" id="KW-1185">Reference proteome</keyword>
<dbReference type="InterPro" id="IPR000182">
    <property type="entry name" value="GNAT_dom"/>
</dbReference>
<evidence type="ECO:0000313" key="2">
    <source>
        <dbReference type="EMBL" id="GAC02447.1"/>
    </source>
</evidence>
<evidence type="ECO:0000259" key="1">
    <source>
        <dbReference type="PROSITE" id="PS51186"/>
    </source>
</evidence>
<dbReference type="PROSITE" id="PS51186">
    <property type="entry name" value="GNAT"/>
    <property type="match status" value="1"/>
</dbReference>